<dbReference type="Gene3D" id="3.20.20.140">
    <property type="entry name" value="Metal-dependent hydrolases"/>
    <property type="match status" value="1"/>
</dbReference>
<proteinExistence type="predicted"/>
<dbReference type="PANTHER" id="PTHR42924:SF3">
    <property type="entry name" value="POLYMERASE_HISTIDINOL PHOSPHATASE N-TERMINAL DOMAIN-CONTAINING PROTEIN"/>
    <property type="match status" value="1"/>
</dbReference>
<dbReference type="SMART" id="SM00481">
    <property type="entry name" value="POLIIIAc"/>
    <property type="match status" value="1"/>
</dbReference>
<evidence type="ECO:0000313" key="3">
    <source>
        <dbReference type="Proteomes" id="UP000772181"/>
    </source>
</evidence>
<name>A0A933LQ65_UNCTE</name>
<dbReference type="AlphaFoldDB" id="A0A933LQ65"/>
<sequence>MAALGKKVDLHFHSQHSDGAFLVPELLDSLKAHGYSAGALTDHDHVGGLDEGLPLARELKMELVPGIELSSQYRDLKEIHVLGYYFDYKNSFLREKLNWFQSSRIARAKGILDNINKALNKQGRPLIPYQDIASGVKGSFGRPHIAQRLLDLGYVRSMEQAFHDYLIPYNVPKAYFSPKEAIELIHQAKGLAVLAHPKFLTDNKDKLHTFLELMVNWGLDGLEVYYPDLSPDETSRYLSLAYKLGLLITGGSDYHSPSFGHGSGPGEKMLHVPYHCLREIKRAFFRMNRTLVIMYGLPTSGKTFVAEALAKEYRFYHIMADKIRQDTFRGLEPAGFGKEIKYSRDASIMVYSKMWEEASKQLALGNPVIVDGTFLLNEARQKFYFLASKLNATFVVLKCLCPEETIEKRMVKRVITPDPYSEADWEVYLKMKQNVEGSPPHIFGNPDLDRFEGGKAPCVSFDANRWEESGNDADLIDLVTHELILSILGSDRLA</sequence>
<dbReference type="Gene3D" id="1.10.150.650">
    <property type="match status" value="1"/>
</dbReference>
<organism evidence="2 3">
    <name type="scientific">Tectimicrobiota bacterium</name>
    <dbReference type="NCBI Taxonomy" id="2528274"/>
    <lineage>
        <taxon>Bacteria</taxon>
        <taxon>Pseudomonadati</taxon>
        <taxon>Nitrospinota/Tectimicrobiota group</taxon>
        <taxon>Candidatus Tectimicrobiota</taxon>
    </lineage>
</organism>
<dbReference type="InterPro" id="IPR027417">
    <property type="entry name" value="P-loop_NTPase"/>
</dbReference>
<dbReference type="Gene3D" id="3.40.50.300">
    <property type="entry name" value="P-loop containing nucleotide triphosphate hydrolases"/>
    <property type="match status" value="1"/>
</dbReference>
<dbReference type="SUPFAM" id="SSF89550">
    <property type="entry name" value="PHP domain-like"/>
    <property type="match status" value="1"/>
</dbReference>
<reference evidence="2" key="1">
    <citation type="submission" date="2020-07" db="EMBL/GenBank/DDBJ databases">
        <title>Huge and variable diversity of episymbiotic CPR bacteria and DPANN archaea in groundwater ecosystems.</title>
        <authorList>
            <person name="He C.Y."/>
            <person name="Keren R."/>
            <person name="Whittaker M."/>
            <person name="Farag I.F."/>
            <person name="Doudna J."/>
            <person name="Cate J.H.D."/>
            <person name="Banfield J.F."/>
        </authorList>
    </citation>
    <scope>NUCLEOTIDE SEQUENCE</scope>
    <source>
        <strain evidence="2">NC_groundwater_1482_Ag_S-0.65um_47_24</strain>
    </source>
</reference>
<evidence type="ECO:0000313" key="2">
    <source>
        <dbReference type="EMBL" id="MBI4595364.1"/>
    </source>
</evidence>
<dbReference type="InterPro" id="IPR004013">
    <property type="entry name" value="PHP_dom"/>
</dbReference>
<dbReference type="Proteomes" id="UP000772181">
    <property type="component" value="Unassembled WGS sequence"/>
</dbReference>
<evidence type="ECO:0000259" key="1">
    <source>
        <dbReference type="SMART" id="SM00481"/>
    </source>
</evidence>
<dbReference type="Pfam" id="PF13671">
    <property type="entry name" value="AAA_33"/>
    <property type="match status" value="1"/>
</dbReference>
<dbReference type="InterPro" id="IPR052018">
    <property type="entry name" value="PHP_domain"/>
</dbReference>
<dbReference type="InterPro" id="IPR016195">
    <property type="entry name" value="Pol/histidinol_Pase-like"/>
</dbReference>
<accession>A0A933LQ65</accession>
<dbReference type="EMBL" id="JACQWF010000143">
    <property type="protein sequence ID" value="MBI4595364.1"/>
    <property type="molecule type" value="Genomic_DNA"/>
</dbReference>
<dbReference type="GO" id="GO:0004534">
    <property type="term" value="F:5'-3' RNA exonuclease activity"/>
    <property type="evidence" value="ECO:0007669"/>
    <property type="project" value="TreeGrafter"/>
</dbReference>
<dbReference type="SUPFAM" id="SSF52540">
    <property type="entry name" value="P-loop containing nucleoside triphosphate hydrolases"/>
    <property type="match status" value="1"/>
</dbReference>
<feature type="domain" description="Polymerase/histidinol phosphatase N-terminal" evidence="1">
    <location>
        <begin position="8"/>
        <end position="73"/>
    </location>
</feature>
<dbReference type="Pfam" id="PF02811">
    <property type="entry name" value="PHP"/>
    <property type="match status" value="1"/>
</dbReference>
<dbReference type="GO" id="GO:0035312">
    <property type="term" value="F:5'-3' DNA exonuclease activity"/>
    <property type="evidence" value="ECO:0007669"/>
    <property type="project" value="TreeGrafter"/>
</dbReference>
<protein>
    <submittedName>
        <fullName evidence="2">AAA family ATPase</fullName>
    </submittedName>
</protein>
<dbReference type="CDD" id="cd07438">
    <property type="entry name" value="PHP_HisPPase_AMP"/>
    <property type="match status" value="1"/>
</dbReference>
<dbReference type="PANTHER" id="PTHR42924">
    <property type="entry name" value="EXONUCLEASE"/>
    <property type="match status" value="1"/>
</dbReference>
<dbReference type="InterPro" id="IPR003141">
    <property type="entry name" value="Pol/His_phosphatase_N"/>
</dbReference>
<gene>
    <name evidence="2" type="ORF">HY730_03190</name>
</gene>
<comment type="caution">
    <text evidence="2">The sequence shown here is derived from an EMBL/GenBank/DDBJ whole genome shotgun (WGS) entry which is preliminary data.</text>
</comment>